<keyword evidence="6" id="KW-0812">Transmembrane</keyword>
<evidence type="ECO:0000256" key="3">
    <source>
        <dbReference type="ARBA" id="ARBA00022759"/>
    </source>
</evidence>
<evidence type="ECO:0000259" key="7">
    <source>
        <dbReference type="PROSITE" id="PS50830"/>
    </source>
</evidence>
<name>A0A9W8HA66_9FUNG</name>
<dbReference type="PANTHER" id="PTHR12302">
    <property type="entry name" value="EBNA2 BINDING PROTEIN P100"/>
    <property type="match status" value="1"/>
</dbReference>
<dbReference type="Pfam" id="PF00565">
    <property type="entry name" value="SNase"/>
    <property type="match status" value="1"/>
</dbReference>
<feature type="domain" description="TNase-like" evidence="7">
    <location>
        <begin position="67"/>
        <end position="221"/>
    </location>
</feature>
<comment type="caution">
    <text evidence="8">The sequence shown here is derived from an EMBL/GenBank/DDBJ whole genome shotgun (WGS) entry which is preliminary data.</text>
</comment>
<accession>A0A9W8HA66</accession>
<feature type="transmembrane region" description="Helical" evidence="6">
    <location>
        <begin position="28"/>
        <end position="49"/>
    </location>
</feature>
<keyword evidence="2" id="KW-0540">Nuclease</keyword>
<dbReference type="InterPro" id="IPR035437">
    <property type="entry name" value="SNase_OB-fold_sf"/>
</dbReference>
<evidence type="ECO:0000256" key="6">
    <source>
        <dbReference type="SAM" id="Phobius"/>
    </source>
</evidence>
<dbReference type="EMBL" id="JANBUL010000111">
    <property type="protein sequence ID" value="KAJ2781237.1"/>
    <property type="molecule type" value="Genomic_DNA"/>
</dbReference>
<keyword evidence="9" id="KW-1185">Reference proteome</keyword>
<dbReference type="SMART" id="SM00318">
    <property type="entry name" value="SNc"/>
    <property type="match status" value="1"/>
</dbReference>
<gene>
    <name evidence="8" type="primary">LCL3</name>
    <name evidence="8" type="ORF">H4R18_003001</name>
</gene>
<evidence type="ECO:0000313" key="8">
    <source>
        <dbReference type="EMBL" id="KAJ2781237.1"/>
    </source>
</evidence>
<organism evidence="8 9">
    <name type="scientific">Coemansia javaensis</name>
    <dbReference type="NCBI Taxonomy" id="2761396"/>
    <lineage>
        <taxon>Eukaryota</taxon>
        <taxon>Fungi</taxon>
        <taxon>Fungi incertae sedis</taxon>
        <taxon>Zoopagomycota</taxon>
        <taxon>Kickxellomycotina</taxon>
        <taxon>Kickxellomycetes</taxon>
        <taxon>Kickxellales</taxon>
        <taxon>Kickxellaceae</taxon>
        <taxon>Coemansia</taxon>
    </lineage>
</organism>
<dbReference type="Gene3D" id="2.40.50.90">
    <property type="match status" value="1"/>
</dbReference>
<dbReference type="PANTHER" id="PTHR12302:SF3">
    <property type="entry name" value="SERINE_THREONINE-PROTEIN KINASE 31"/>
    <property type="match status" value="1"/>
</dbReference>
<evidence type="ECO:0000256" key="4">
    <source>
        <dbReference type="ARBA" id="ARBA00022801"/>
    </source>
</evidence>
<keyword evidence="6" id="KW-1133">Transmembrane helix</keyword>
<dbReference type="GO" id="GO:0005739">
    <property type="term" value="C:mitochondrion"/>
    <property type="evidence" value="ECO:0007669"/>
    <property type="project" value="TreeGrafter"/>
</dbReference>
<evidence type="ECO:0000256" key="1">
    <source>
        <dbReference type="ARBA" id="ARBA00005435"/>
    </source>
</evidence>
<dbReference type="SUPFAM" id="SSF50199">
    <property type="entry name" value="Staphylococcal nuclease"/>
    <property type="match status" value="1"/>
</dbReference>
<dbReference type="InterPro" id="IPR016071">
    <property type="entry name" value="Staphylococal_nuclease_OB-fold"/>
</dbReference>
<evidence type="ECO:0000256" key="2">
    <source>
        <dbReference type="ARBA" id="ARBA00022722"/>
    </source>
</evidence>
<evidence type="ECO:0000313" key="9">
    <source>
        <dbReference type="Proteomes" id="UP001140217"/>
    </source>
</evidence>
<dbReference type="PROSITE" id="PS50830">
    <property type="entry name" value="TNASE_3"/>
    <property type="match status" value="1"/>
</dbReference>
<protein>
    <submittedName>
        <fullName evidence="8">Endonuclease lcl3</fullName>
        <ecNumber evidence="8">3.1.31.1</ecNumber>
    </submittedName>
</protein>
<reference evidence="8" key="1">
    <citation type="submission" date="2022-07" db="EMBL/GenBank/DDBJ databases">
        <title>Phylogenomic reconstructions and comparative analyses of Kickxellomycotina fungi.</title>
        <authorList>
            <person name="Reynolds N.K."/>
            <person name="Stajich J.E."/>
            <person name="Barry K."/>
            <person name="Grigoriev I.V."/>
            <person name="Crous P."/>
            <person name="Smith M.E."/>
        </authorList>
    </citation>
    <scope>NUCLEOTIDE SEQUENCE</scope>
    <source>
        <strain evidence="8">NBRC 105414</strain>
    </source>
</reference>
<keyword evidence="4 8" id="KW-0378">Hydrolase</keyword>
<comment type="similarity">
    <text evidence="1">Belongs to the LCL3 family.</text>
</comment>
<dbReference type="AlphaFoldDB" id="A0A9W8HA66"/>
<keyword evidence="5" id="KW-0106">Calcium</keyword>
<sequence length="236" mass="26046">MKAGRDGRSNDRDDTLTTDSALQRLQNYGQAALCIGICAGVAAGAYVMLRRYQTGPDVPESAIRAHRKLRGFVLDVSDGDTLRFYHTPLVRWFEPCPEKKRGLSKYTISVRLSAVDAPEAAHFGNPAQPLSAEAKELLSSQVLGKRVTIKPLSRDQYGRVVATVTYRSFFGLAKTNVTHVMLRKGMGSLYTGGGAQYDGEKEYLQSLEAQAKRAGLGIWGLKNYESAADYKKRHKK</sequence>
<dbReference type="EC" id="3.1.31.1" evidence="8"/>
<proteinExistence type="inferred from homology"/>
<dbReference type="OrthoDB" id="430293at2759"/>
<evidence type="ECO:0000256" key="5">
    <source>
        <dbReference type="ARBA" id="ARBA00022837"/>
    </source>
</evidence>
<dbReference type="GO" id="GO:1990599">
    <property type="term" value="F:3' overhang single-stranded DNA endodeoxyribonuclease activity"/>
    <property type="evidence" value="ECO:0007669"/>
    <property type="project" value="UniProtKB-EC"/>
</dbReference>
<dbReference type="Proteomes" id="UP001140217">
    <property type="component" value="Unassembled WGS sequence"/>
</dbReference>
<keyword evidence="6" id="KW-0472">Membrane</keyword>
<keyword evidence="3 8" id="KW-0255">Endonuclease</keyword>